<proteinExistence type="inferred from homology"/>
<dbReference type="Pfam" id="PF00703">
    <property type="entry name" value="Glyco_hydro_2"/>
    <property type="match status" value="1"/>
</dbReference>
<dbReference type="InterPro" id="IPR006101">
    <property type="entry name" value="Glyco_hydro_2"/>
</dbReference>
<evidence type="ECO:0000256" key="2">
    <source>
        <dbReference type="ARBA" id="ARBA00022801"/>
    </source>
</evidence>
<dbReference type="GO" id="GO:0004553">
    <property type="term" value="F:hydrolase activity, hydrolyzing O-glycosyl compounds"/>
    <property type="evidence" value="ECO:0007669"/>
    <property type="project" value="InterPro"/>
</dbReference>
<evidence type="ECO:0000313" key="10">
    <source>
        <dbReference type="Proteomes" id="UP000250003"/>
    </source>
</evidence>
<comment type="similarity">
    <text evidence="1">Belongs to the glycosyl hydrolase 2 family.</text>
</comment>
<dbReference type="KEGG" id="blau:DQQ01_13900"/>
<dbReference type="Pfam" id="PF02836">
    <property type="entry name" value="Glyco_hydro_2_C"/>
    <property type="match status" value="1"/>
</dbReference>
<dbReference type="PANTHER" id="PTHR42732">
    <property type="entry name" value="BETA-GALACTOSIDASE"/>
    <property type="match status" value="1"/>
</dbReference>
<dbReference type="InterPro" id="IPR036156">
    <property type="entry name" value="Beta-gal/glucu_dom_sf"/>
</dbReference>
<name>A0A2Z4UDC0_9FIRM</name>
<dbReference type="RefSeq" id="WP_111920499.1">
    <property type="nucleotide sequence ID" value="NZ_CP030280.1"/>
</dbReference>
<dbReference type="OrthoDB" id="9762066at2"/>
<keyword evidence="2 9" id="KW-0378">Hydrolase</keyword>
<dbReference type="SUPFAM" id="SSF49303">
    <property type="entry name" value="beta-Galactosidase/glucuronidase domain"/>
    <property type="match status" value="1"/>
</dbReference>
<dbReference type="Gene3D" id="2.60.40.10">
    <property type="entry name" value="Immunoglobulins"/>
    <property type="match status" value="3"/>
</dbReference>
<evidence type="ECO:0000259" key="7">
    <source>
        <dbReference type="Pfam" id="PF16355"/>
    </source>
</evidence>
<gene>
    <name evidence="9" type="ORF">DQQ01_13900</name>
</gene>
<dbReference type="GO" id="GO:0005975">
    <property type="term" value="P:carbohydrate metabolic process"/>
    <property type="evidence" value="ECO:0007669"/>
    <property type="project" value="InterPro"/>
</dbReference>
<sequence>MEKIKLLDNWKFCKGVVSSLKIMEMSGKAPEVVTLPHDAMIYEKRTKETKNGSQTGFYPGGIYTYFKDIDVPEEWENRAAILEFEGIYETAMVYVNGALAATNLYGYSGFFVDLKPYLNYGQMNQIKVIADNSAEENSRWYSGSGIYRDVNLYLGGSTYIPPEGVKITTISADEKMARLELAVQIENISEDSRADEAQVDIYYEGAVICSCKKEITDEECGLKQFTWNVEIEHPHLWDTEYPNLYQIEVTLLKNGEILDKQKEHFGIRTIYVDGKHGFCLNGKSLNLRGTCLHHDNGIIGAATIYDAERRKIRIIKEAGFNSIRSSHHPISKAMLDICDEMGIIVMDELFDMWTVHKNSHDFALHFLDEWEKVTTRMVNKDYNHPCVAIYSIGNEISELGTTRGVEISRMLCKKLHELDDTRFTTCGVNGLNAAGARLFEIMRDVAPLIKRKDEGNSGDNQGQSMGSNALNGIMEFMSGEAGDAFAAHPKLSEAIAGVSDATDIVGLNYMTGRHVLEAQLHPNKAVVGTETFPADIFRLWTLVEDYSHIIGDFTWTGYDYLGEAGCGIFYYDGTKNFGSVYPDRLAYIGDITITGVRRPISYYREVVYGLRHEPYIAVERVDRNGQTPSKTPWMFKDNISSWTWTGYEGTSASVDVYSDAEEVELFLNDESLGRKKAGKENQYMAEFTVPYQAGTLMAIDYVNGMERGRYSLETAKKSTTLDVKMDKKVLTANGQDLCYLNITLCDESGKTNQQEIKQITVSVDGAGKLQGLGSSNPSNEEDYFDRCCNTFDGDAMACVRAGHESGIITVTISANGCEDVVRKIEVS</sequence>
<dbReference type="InterPro" id="IPR017853">
    <property type="entry name" value="GH"/>
</dbReference>
<dbReference type="InterPro" id="IPR006103">
    <property type="entry name" value="Glyco_hydro_2_cat"/>
</dbReference>
<dbReference type="InterPro" id="IPR040605">
    <property type="entry name" value="Glyco_hydro2_dom5"/>
</dbReference>
<keyword evidence="3" id="KW-0326">Glycosidase</keyword>
<dbReference type="InterPro" id="IPR008979">
    <property type="entry name" value="Galactose-bd-like_sf"/>
</dbReference>
<feature type="domain" description="Glycosyl hydrolases family 2 sugar binding" evidence="6">
    <location>
        <begin position="64"/>
        <end position="153"/>
    </location>
</feature>
<evidence type="ECO:0000256" key="1">
    <source>
        <dbReference type="ARBA" id="ARBA00007401"/>
    </source>
</evidence>
<dbReference type="PRINTS" id="PR00132">
    <property type="entry name" value="GLHYDRLASE2"/>
</dbReference>
<accession>A0A2Z4UDC0</accession>
<dbReference type="EMBL" id="CP030280">
    <property type="protein sequence ID" value="AWY99040.1"/>
    <property type="molecule type" value="Genomic_DNA"/>
</dbReference>
<evidence type="ECO:0000259" key="6">
    <source>
        <dbReference type="Pfam" id="PF02837"/>
    </source>
</evidence>
<feature type="domain" description="Glycoside hydrolase family 2 immunoglobulin-like beta-sandwich" evidence="4">
    <location>
        <begin position="164"/>
        <end position="268"/>
    </location>
</feature>
<evidence type="ECO:0000259" key="5">
    <source>
        <dbReference type="Pfam" id="PF02836"/>
    </source>
</evidence>
<dbReference type="SUPFAM" id="SSF51445">
    <property type="entry name" value="(Trans)glycosidases"/>
    <property type="match status" value="1"/>
</dbReference>
<dbReference type="InterPro" id="IPR032311">
    <property type="entry name" value="DUF4982"/>
</dbReference>
<dbReference type="PANTHER" id="PTHR42732:SF1">
    <property type="entry name" value="BETA-MANNOSIDASE"/>
    <property type="match status" value="1"/>
</dbReference>
<dbReference type="SUPFAM" id="SSF49785">
    <property type="entry name" value="Galactose-binding domain-like"/>
    <property type="match status" value="1"/>
</dbReference>
<dbReference type="Pfam" id="PF16355">
    <property type="entry name" value="DUF4982"/>
    <property type="match status" value="1"/>
</dbReference>
<evidence type="ECO:0000256" key="3">
    <source>
        <dbReference type="ARBA" id="ARBA00023295"/>
    </source>
</evidence>
<dbReference type="Proteomes" id="UP000250003">
    <property type="component" value="Chromosome"/>
</dbReference>
<dbReference type="InterPro" id="IPR006104">
    <property type="entry name" value="Glyco_hydro_2_N"/>
</dbReference>
<protein>
    <submittedName>
        <fullName evidence="9">Glycoside hydrolase family 2 protein</fullName>
    </submittedName>
</protein>
<dbReference type="AlphaFoldDB" id="A0A2Z4UDC0"/>
<organism evidence="9 10">
    <name type="scientific">Blautia argi</name>
    <dbReference type="NCBI Taxonomy" id="1912897"/>
    <lineage>
        <taxon>Bacteria</taxon>
        <taxon>Bacillati</taxon>
        <taxon>Bacillota</taxon>
        <taxon>Clostridia</taxon>
        <taxon>Lachnospirales</taxon>
        <taxon>Lachnospiraceae</taxon>
        <taxon>Blautia</taxon>
    </lineage>
</organism>
<dbReference type="Gene3D" id="3.20.20.80">
    <property type="entry name" value="Glycosidases"/>
    <property type="match status" value="1"/>
</dbReference>
<dbReference type="Pfam" id="PF18565">
    <property type="entry name" value="Glyco_hydro2_C5"/>
    <property type="match status" value="1"/>
</dbReference>
<feature type="domain" description="Glycoside hydrolase family 2" evidence="8">
    <location>
        <begin position="721"/>
        <end position="819"/>
    </location>
</feature>
<dbReference type="Pfam" id="PF02837">
    <property type="entry name" value="Glyco_hydro_2_N"/>
    <property type="match status" value="1"/>
</dbReference>
<evidence type="ECO:0000259" key="8">
    <source>
        <dbReference type="Pfam" id="PF18565"/>
    </source>
</evidence>
<dbReference type="InterPro" id="IPR013783">
    <property type="entry name" value="Ig-like_fold"/>
</dbReference>
<keyword evidence="10" id="KW-1185">Reference proteome</keyword>
<evidence type="ECO:0000313" key="9">
    <source>
        <dbReference type="EMBL" id="AWY99040.1"/>
    </source>
</evidence>
<feature type="domain" description="Glycoside hydrolase family 2 catalytic" evidence="5">
    <location>
        <begin position="277"/>
        <end position="429"/>
    </location>
</feature>
<dbReference type="InterPro" id="IPR051913">
    <property type="entry name" value="GH2_Domain-Containing"/>
</dbReference>
<reference evidence="10" key="1">
    <citation type="submission" date="2018-06" db="EMBL/GenBank/DDBJ databases">
        <title>Description of Blautia argi sp. nov., a new anaerobic isolated from dog feces.</title>
        <authorList>
            <person name="Chang Y.-H."/>
            <person name="Paek J."/>
            <person name="Shin Y."/>
        </authorList>
    </citation>
    <scope>NUCLEOTIDE SEQUENCE [LARGE SCALE GENOMIC DNA]</scope>
    <source>
        <strain evidence="10">KCTC 15426</strain>
    </source>
</reference>
<feature type="domain" description="DUF4982" evidence="7">
    <location>
        <begin position="649"/>
        <end position="706"/>
    </location>
</feature>
<dbReference type="InterPro" id="IPR006102">
    <property type="entry name" value="Ig-like_GH2"/>
</dbReference>
<evidence type="ECO:0000259" key="4">
    <source>
        <dbReference type="Pfam" id="PF00703"/>
    </source>
</evidence>
<dbReference type="Gene3D" id="2.60.120.260">
    <property type="entry name" value="Galactose-binding domain-like"/>
    <property type="match status" value="1"/>
</dbReference>